<dbReference type="InterPro" id="IPR006311">
    <property type="entry name" value="TAT_signal"/>
</dbReference>
<dbReference type="Pfam" id="PF00149">
    <property type="entry name" value="Metallophos"/>
    <property type="match status" value="1"/>
</dbReference>
<dbReference type="SUPFAM" id="SSF56300">
    <property type="entry name" value="Metallo-dependent phosphatases"/>
    <property type="match status" value="1"/>
</dbReference>
<evidence type="ECO:0000256" key="2">
    <source>
        <dbReference type="ARBA" id="ARBA00022801"/>
    </source>
</evidence>
<dbReference type="InterPro" id="IPR051158">
    <property type="entry name" value="Metallophosphoesterase_sf"/>
</dbReference>
<keyword evidence="5" id="KW-1185">Reference proteome</keyword>
<evidence type="ECO:0000256" key="1">
    <source>
        <dbReference type="ARBA" id="ARBA00022723"/>
    </source>
</evidence>
<proteinExistence type="predicted"/>
<dbReference type="PANTHER" id="PTHR31302">
    <property type="entry name" value="TRANSMEMBRANE PROTEIN WITH METALLOPHOSPHOESTERASE DOMAIN-RELATED"/>
    <property type="match status" value="1"/>
</dbReference>
<dbReference type="Gene3D" id="3.60.21.10">
    <property type="match status" value="1"/>
</dbReference>
<gene>
    <name evidence="4" type="ORF">ORD21_14780</name>
</gene>
<dbReference type="InterPro" id="IPR029052">
    <property type="entry name" value="Metallo-depent_PP-like"/>
</dbReference>
<dbReference type="RefSeq" id="WP_317641211.1">
    <property type="nucleotide sequence ID" value="NZ_JAPMIV010000038.1"/>
</dbReference>
<dbReference type="EMBL" id="JAPMIV010000038">
    <property type="protein sequence ID" value="MDV6375861.1"/>
    <property type="molecule type" value="Genomic_DNA"/>
</dbReference>
<dbReference type="Proteomes" id="UP001276150">
    <property type="component" value="Unassembled WGS sequence"/>
</dbReference>
<sequence>MPSTRLLGPNLTRRRVLRGLVGGGVGVAALGGLGAAQAYRFGVTRHTRPLPGLRRPLRVAFLTDLHFGLFIYHSSVRGWVDATNAERPDLIVLGGDQMDYRAEEAPTGLLDELRRLKAPLGVYGVWGNHDYGSFGKYYSPHYGPARADWSMRREALRVAYADAGVTILRNQGQAVRDDLYLAGVDDYWEGEVDLNAALTGAAHLLTLLISHNPDLLPDLPARMGLVLSGHTHGGQVRLPLIGAPIVPSKYGQRYAMGWVTGAHSTPGYVSRGLGMSGVPLRNLCEPEIAVFTLMPE</sequence>
<keyword evidence="1" id="KW-0479">Metal-binding</keyword>
<keyword evidence="2" id="KW-0378">Hydrolase</keyword>
<evidence type="ECO:0000313" key="5">
    <source>
        <dbReference type="Proteomes" id="UP001276150"/>
    </source>
</evidence>
<evidence type="ECO:0000313" key="4">
    <source>
        <dbReference type="EMBL" id="MDV6375861.1"/>
    </source>
</evidence>
<dbReference type="InterPro" id="IPR004843">
    <property type="entry name" value="Calcineurin-like_PHP"/>
</dbReference>
<protein>
    <submittedName>
        <fullName evidence="4">Metallophosphoesterase</fullName>
    </submittedName>
</protein>
<dbReference type="PROSITE" id="PS51318">
    <property type="entry name" value="TAT"/>
    <property type="match status" value="1"/>
</dbReference>
<feature type="domain" description="Calcineurin-like phosphoesterase" evidence="3">
    <location>
        <begin position="57"/>
        <end position="233"/>
    </location>
</feature>
<dbReference type="CDD" id="cd07385">
    <property type="entry name" value="MPP_YkuE_C"/>
    <property type="match status" value="1"/>
</dbReference>
<dbReference type="PANTHER" id="PTHR31302:SF31">
    <property type="entry name" value="PHOSPHODIESTERASE YAEI"/>
    <property type="match status" value="1"/>
</dbReference>
<reference evidence="4 5" key="1">
    <citation type="submission" date="2022-11" db="EMBL/GenBank/DDBJ databases">
        <title>Deinococcus ZS9-10, Low Temperature and Draught-tolerating, UV-resistant Bacteria from Continental Antarctica.</title>
        <authorList>
            <person name="Cheng L."/>
        </authorList>
    </citation>
    <scope>NUCLEOTIDE SEQUENCE [LARGE SCALE GENOMIC DNA]</scope>
    <source>
        <strain evidence="4 5">ZS9-10</strain>
    </source>
</reference>
<name>A0ABU4DTV1_9DEIO</name>
<accession>A0ABU4DTV1</accession>
<organism evidence="4 5">
    <name type="scientific">Deinococcus arenicola</name>
    <dbReference type="NCBI Taxonomy" id="2994950"/>
    <lineage>
        <taxon>Bacteria</taxon>
        <taxon>Thermotogati</taxon>
        <taxon>Deinococcota</taxon>
        <taxon>Deinococci</taxon>
        <taxon>Deinococcales</taxon>
        <taxon>Deinococcaceae</taxon>
        <taxon>Deinococcus</taxon>
    </lineage>
</organism>
<comment type="caution">
    <text evidence="4">The sequence shown here is derived from an EMBL/GenBank/DDBJ whole genome shotgun (WGS) entry which is preliminary data.</text>
</comment>
<evidence type="ECO:0000259" key="3">
    <source>
        <dbReference type="Pfam" id="PF00149"/>
    </source>
</evidence>